<dbReference type="InterPro" id="IPR042206">
    <property type="entry name" value="CRISPR-assoc_Cas1_C"/>
</dbReference>
<dbReference type="GO" id="GO:0004520">
    <property type="term" value="F:DNA endonuclease activity"/>
    <property type="evidence" value="ECO:0007669"/>
    <property type="project" value="InterPro"/>
</dbReference>
<dbReference type="OrthoDB" id="9803119at2"/>
<evidence type="ECO:0000256" key="10">
    <source>
        <dbReference type="HAMAP-Rule" id="MF_01470"/>
    </source>
</evidence>
<evidence type="ECO:0000256" key="4">
    <source>
        <dbReference type="ARBA" id="ARBA00022801"/>
    </source>
</evidence>
<evidence type="ECO:0000256" key="2">
    <source>
        <dbReference type="ARBA" id="ARBA00022723"/>
    </source>
</evidence>
<comment type="caution">
    <text evidence="11">The sequence shown here is derived from an EMBL/GenBank/DDBJ whole genome shotgun (WGS) entry which is preliminary data.</text>
</comment>
<dbReference type="GO" id="GO:0051607">
    <property type="term" value="P:defense response to virus"/>
    <property type="evidence" value="ECO:0007669"/>
    <property type="project" value="UniProtKB-UniRule"/>
</dbReference>
<reference evidence="11 12" key="1">
    <citation type="submission" date="2010-12" db="EMBL/GenBank/DDBJ databases">
        <authorList>
            <person name="Muzny D."/>
            <person name="Qin X."/>
            <person name="Deng J."/>
            <person name="Jiang H."/>
            <person name="Liu Y."/>
            <person name="Qu J."/>
            <person name="Song X.-Z."/>
            <person name="Zhang L."/>
            <person name="Thornton R."/>
            <person name="Coyle M."/>
            <person name="Francisco L."/>
            <person name="Jackson L."/>
            <person name="Javaid M."/>
            <person name="Korchina V."/>
            <person name="Kovar C."/>
            <person name="Mata R."/>
            <person name="Mathew T."/>
            <person name="Ngo R."/>
            <person name="Nguyen L."/>
            <person name="Nguyen N."/>
            <person name="Okwuonu G."/>
            <person name="Ongeri F."/>
            <person name="Pham C."/>
            <person name="Simmons D."/>
            <person name="Wilczek-Boney K."/>
            <person name="Hale W."/>
            <person name="Jakkamsetti A."/>
            <person name="Pham P."/>
            <person name="Ruth R."/>
            <person name="San Lucas F."/>
            <person name="Warren J."/>
            <person name="Zhang J."/>
            <person name="Zhao Z."/>
            <person name="Zhou C."/>
            <person name="Zhu D."/>
            <person name="Lee S."/>
            <person name="Bess C."/>
            <person name="Blankenburg K."/>
            <person name="Forbes L."/>
            <person name="Fu Q."/>
            <person name="Gubbala S."/>
            <person name="Hirani K."/>
            <person name="Jayaseelan J.C."/>
            <person name="Lara F."/>
            <person name="Munidasa M."/>
            <person name="Palculict T."/>
            <person name="Patil S."/>
            <person name="Pu L.-L."/>
            <person name="Saada N."/>
            <person name="Tang L."/>
            <person name="Weissenberger G."/>
            <person name="Zhu Y."/>
            <person name="Hemphill L."/>
            <person name="Shang Y."/>
            <person name="Youmans B."/>
            <person name="Ayvaz T."/>
            <person name="Ross M."/>
            <person name="Santibanez J."/>
            <person name="Aqrawi P."/>
            <person name="Gross S."/>
            <person name="Joshi V."/>
            <person name="Fowler G."/>
            <person name="Nazareth L."/>
            <person name="Reid J."/>
            <person name="Worley K."/>
            <person name="Petrosino J."/>
            <person name="Highlander S."/>
            <person name="Gibbs R."/>
        </authorList>
    </citation>
    <scope>NUCLEOTIDE SEQUENCE [LARGE SCALE GENOMIC DNA]</scope>
    <source>
        <strain evidence="12">DSM 15952 / CCUG 50447 / LMG 22039 / TP 1.5</strain>
    </source>
</reference>
<protein>
    <recommendedName>
        <fullName evidence="10">CRISPR-associated endonuclease Cas1</fullName>
        <ecNumber evidence="10">3.1.-.-</ecNumber>
    </recommendedName>
</protein>
<evidence type="ECO:0000313" key="11">
    <source>
        <dbReference type="EMBL" id="EFU73219.1"/>
    </source>
</evidence>
<sequence>MKDIIYVERKYFLTVKGESIKFVNVMDKTEKYIPLDDVEWLIFDHPSSYFSNKLITECMVRGIGVLFCDGKHSPDAILLNQFGHRQRLTRVNHQLSVSNRTKKRLWKKIIRTKIHNQAQCIDQLTDNQKSRDYLMSLSNSVQEGDSSNREAVAAKIYFTALFGENFRRGRYDDVVNSGLNYGYALVRGMIKKELARYGVEQSFGIHHKSSENPFNLADDIIEPFRPFVDRSVYENFYLTEKTTFEHTDKQALFQVFFDSCIIQGKVFQLTDAINQAVQSFVKSIDQNSATALTVPQFVEVGR</sequence>
<dbReference type="GO" id="GO:0003677">
    <property type="term" value="F:DNA binding"/>
    <property type="evidence" value="ECO:0007669"/>
    <property type="project" value="UniProtKB-KW"/>
</dbReference>
<dbReference type="AlphaFoldDB" id="E6LHV9"/>
<proteinExistence type="inferred from homology"/>
<dbReference type="EMBL" id="AEPV01000074">
    <property type="protein sequence ID" value="EFU73219.1"/>
    <property type="molecule type" value="Genomic_DNA"/>
</dbReference>
<keyword evidence="4 10" id="KW-0378">Hydrolase</keyword>
<comment type="similarity">
    <text evidence="10">Belongs to the CRISPR-associated endonuclease Cas1 family.</text>
</comment>
<dbReference type="PANTHER" id="PTHR34353:SF2">
    <property type="entry name" value="CRISPR-ASSOCIATED ENDONUCLEASE CAS1 1"/>
    <property type="match status" value="1"/>
</dbReference>
<dbReference type="HAMAP" id="MF_01470">
    <property type="entry name" value="Cas1"/>
    <property type="match status" value="1"/>
</dbReference>
<evidence type="ECO:0000256" key="7">
    <source>
        <dbReference type="ARBA" id="ARBA00023125"/>
    </source>
</evidence>
<comment type="function">
    <text evidence="10">CRISPR (clustered regularly interspaced short palindromic repeat), is an adaptive immune system that provides protection against mobile genetic elements (viruses, transposable elements and conjugative plasmids). CRISPR clusters contain spacers, sequences complementary to antecedent mobile elements, and target invading nucleic acids. CRISPR clusters are transcribed and processed into CRISPR RNA (crRNA). Acts as a dsDNA endonuclease. Involved in the integration of spacer DNA into the CRISPR cassette.</text>
</comment>
<comment type="cofactor">
    <cofactor evidence="10">
        <name>Mg(2+)</name>
        <dbReference type="ChEBI" id="CHEBI:18420"/>
    </cofactor>
    <cofactor evidence="10">
        <name>Mn(2+)</name>
        <dbReference type="ChEBI" id="CHEBI:29035"/>
    </cofactor>
</comment>
<dbReference type="GO" id="GO:0016787">
    <property type="term" value="F:hydrolase activity"/>
    <property type="evidence" value="ECO:0007669"/>
    <property type="project" value="UniProtKB-KW"/>
</dbReference>
<evidence type="ECO:0000256" key="6">
    <source>
        <dbReference type="ARBA" id="ARBA00023118"/>
    </source>
</evidence>
<dbReference type="Pfam" id="PF01867">
    <property type="entry name" value="Cas_Cas1"/>
    <property type="match status" value="1"/>
</dbReference>
<dbReference type="Proteomes" id="UP000010296">
    <property type="component" value="Unassembled WGS sequence"/>
</dbReference>
<organism evidence="11 12">
    <name type="scientific">Enterococcus italicus (strain DSM 15952 / CCUG 50447 / LMG 22039 / TP 1.5)</name>
    <dbReference type="NCBI Taxonomy" id="888064"/>
    <lineage>
        <taxon>Bacteria</taxon>
        <taxon>Bacillati</taxon>
        <taxon>Bacillota</taxon>
        <taxon>Bacilli</taxon>
        <taxon>Lactobacillales</taxon>
        <taxon>Enterococcaceae</taxon>
        <taxon>Enterococcus</taxon>
    </lineage>
</organism>
<keyword evidence="12" id="KW-1185">Reference proteome</keyword>
<evidence type="ECO:0000256" key="3">
    <source>
        <dbReference type="ARBA" id="ARBA00022759"/>
    </source>
</evidence>
<dbReference type="GO" id="GO:0046872">
    <property type="term" value="F:metal ion binding"/>
    <property type="evidence" value="ECO:0007669"/>
    <property type="project" value="UniProtKB-UniRule"/>
</dbReference>
<dbReference type="InterPro" id="IPR019855">
    <property type="entry name" value="CRISPR-assoc_Cas1_NMENI"/>
</dbReference>
<evidence type="ECO:0000256" key="8">
    <source>
        <dbReference type="ARBA" id="ARBA00023211"/>
    </source>
</evidence>
<dbReference type="GO" id="GO:0043571">
    <property type="term" value="P:maintenance of CRISPR repeat elements"/>
    <property type="evidence" value="ECO:0007669"/>
    <property type="project" value="UniProtKB-UniRule"/>
</dbReference>
<dbReference type="InterPro" id="IPR002729">
    <property type="entry name" value="CRISPR-assoc_Cas1"/>
</dbReference>
<feature type="binding site" evidence="10">
    <location>
        <position position="207"/>
    </location>
    <ligand>
        <name>Mn(2+)</name>
        <dbReference type="ChEBI" id="CHEBI:29035"/>
    </ligand>
</feature>
<dbReference type="GeneID" id="302705074"/>
<name>E6LHV9_ENTI1</name>
<keyword evidence="1 10" id="KW-0540">Nuclease</keyword>
<evidence type="ECO:0000313" key="12">
    <source>
        <dbReference type="Proteomes" id="UP000010296"/>
    </source>
</evidence>
<gene>
    <name evidence="10 11" type="primary">cas1</name>
    <name evidence="11" type="ORF">HMPREF9088_1949</name>
</gene>
<keyword evidence="7 10" id="KW-0238">DNA-binding</keyword>
<feature type="binding site" evidence="10">
    <location>
        <position position="222"/>
    </location>
    <ligand>
        <name>Mn(2+)</name>
        <dbReference type="ChEBI" id="CHEBI:29035"/>
    </ligand>
</feature>
<dbReference type="InterPro" id="IPR050646">
    <property type="entry name" value="Cas1"/>
</dbReference>
<evidence type="ECO:0000256" key="9">
    <source>
        <dbReference type="ARBA" id="ARBA00038592"/>
    </source>
</evidence>
<accession>E6LHV9</accession>
<keyword evidence="2 10" id="KW-0479">Metal-binding</keyword>
<evidence type="ECO:0000256" key="5">
    <source>
        <dbReference type="ARBA" id="ARBA00022842"/>
    </source>
</evidence>
<evidence type="ECO:0000256" key="1">
    <source>
        <dbReference type="ARBA" id="ARBA00022722"/>
    </source>
</evidence>
<keyword evidence="3 10" id="KW-0255">Endonuclease</keyword>
<dbReference type="NCBIfam" id="TIGR03639">
    <property type="entry name" value="cas1_NMENI"/>
    <property type="match status" value="1"/>
</dbReference>
<dbReference type="NCBIfam" id="TIGR00287">
    <property type="entry name" value="cas1"/>
    <property type="match status" value="1"/>
</dbReference>
<dbReference type="RefSeq" id="WP_007208960.1">
    <property type="nucleotide sequence ID" value="NZ_GL622241.1"/>
</dbReference>
<dbReference type="eggNOG" id="COG1518">
    <property type="taxonomic scope" value="Bacteria"/>
</dbReference>
<dbReference type="PATRIC" id="fig|888064.11.peg.2087"/>
<dbReference type="Gene3D" id="1.20.120.920">
    <property type="entry name" value="CRISPR-associated endonuclease Cas1, C-terminal domain"/>
    <property type="match status" value="1"/>
</dbReference>
<dbReference type="STRING" id="888064.HMPREF9088_1949"/>
<dbReference type="HOGENOM" id="CLU_055263_1_0_9"/>
<keyword evidence="6 10" id="KW-0051">Antiviral defense</keyword>
<feature type="binding site" evidence="10">
    <location>
        <position position="150"/>
    </location>
    <ligand>
        <name>Mn(2+)</name>
        <dbReference type="ChEBI" id="CHEBI:29035"/>
    </ligand>
</feature>
<keyword evidence="8 10" id="KW-0464">Manganese</keyword>
<dbReference type="PANTHER" id="PTHR34353">
    <property type="entry name" value="CRISPR-ASSOCIATED ENDONUCLEASE CAS1 1"/>
    <property type="match status" value="1"/>
</dbReference>
<keyword evidence="5 10" id="KW-0460">Magnesium</keyword>
<dbReference type="EC" id="3.1.-.-" evidence="10"/>
<comment type="subunit">
    <text evidence="9 10">Homodimer, forms a heterotetramer with a Cas2 homodimer.</text>
</comment>